<dbReference type="GO" id="GO:0004788">
    <property type="term" value="F:thiamine diphosphokinase activity"/>
    <property type="evidence" value="ECO:0007669"/>
    <property type="project" value="UniProtKB-EC"/>
</dbReference>
<dbReference type="InterPro" id="IPR007371">
    <property type="entry name" value="TPK_catalytic"/>
</dbReference>
<dbReference type="InterPro" id="IPR006282">
    <property type="entry name" value="Thi_PPkinase"/>
</dbReference>
<dbReference type="GO" id="GO:0006772">
    <property type="term" value="P:thiamine metabolic process"/>
    <property type="evidence" value="ECO:0007669"/>
    <property type="project" value="InterPro"/>
</dbReference>
<sequence>MASRPTTLWTECLAKDYVNKGRIGVLILNHDLPSCTERLWNQASTRVCADGGCSRIRALGIEDPPPDFVIGDLDSAMEEDLSFFENAGAKIVDLSADQDTTDLEKCFRVLLEKTDLWRREGDVLAILGGFGGRWEREMSNLNVMLRHADLDSILVGDASLARVVRPGTNDIDLNFDLEGPGCALIPLCGPCRVTTTGLRWNLRDRKTVFGELVSTSNEAVERRVTVETDVPLVWTTDSNL</sequence>
<dbReference type="AlphaFoldDB" id="A0AAX4PKQ0"/>
<dbReference type="EMBL" id="CP151515">
    <property type="protein sequence ID" value="WZN66343.1"/>
    <property type="molecule type" value="Genomic_DNA"/>
</dbReference>
<dbReference type="GO" id="GO:0005524">
    <property type="term" value="F:ATP binding"/>
    <property type="evidence" value="ECO:0007669"/>
    <property type="project" value="UniProtKB-KW"/>
</dbReference>
<comment type="function">
    <text evidence="6">Catalyzes the phosphorylation of thiamine to thiamine pyrophosphate (TPP). TPP is an active cofactor for enzymes involved in glycolysis and energy production. Plant leaves require high levels of TPP for photosynthesis and carbohydrate metabolism.</text>
</comment>
<dbReference type="SUPFAM" id="SSF63999">
    <property type="entry name" value="Thiamin pyrophosphokinase, catalytic domain"/>
    <property type="match status" value="1"/>
</dbReference>
<dbReference type="GO" id="GO:0009229">
    <property type="term" value="P:thiamine diphosphate biosynthetic process"/>
    <property type="evidence" value="ECO:0007669"/>
    <property type="project" value="InterPro"/>
</dbReference>
<evidence type="ECO:0000256" key="6">
    <source>
        <dbReference type="ARBA" id="ARBA00025120"/>
    </source>
</evidence>
<evidence type="ECO:0000256" key="4">
    <source>
        <dbReference type="ARBA" id="ARBA00022777"/>
    </source>
</evidence>
<evidence type="ECO:0000313" key="8">
    <source>
        <dbReference type="EMBL" id="WZN66343.1"/>
    </source>
</evidence>
<dbReference type="SUPFAM" id="SSF63862">
    <property type="entry name" value="Thiamin pyrophosphokinase, substrate-binding domain"/>
    <property type="match status" value="1"/>
</dbReference>
<feature type="domain" description="Thiamin pyrophosphokinase thiamin-binding" evidence="7">
    <location>
        <begin position="167"/>
        <end position="232"/>
    </location>
</feature>
<evidence type="ECO:0000256" key="1">
    <source>
        <dbReference type="ARBA" id="ARBA00013245"/>
    </source>
</evidence>
<dbReference type="Gene3D" id="3.40.50.10240">
    <property type="entry name" value="Thiamin pyrophosphokinase, catalytic domain"/>
    <property type="match status" value="1"/>
</dbReference>
<proteinExistence type="predicted"/>
<evidence type="ECO:0000259" key="7">
    <source>
        <dbReference type="SMART" id="SM00983"/>
    </source>
</evidence>
<gene>
    <name evidence="8" type="ORF">HKI87_15g79080</name>
</gene>
<dbReference type="InterPro" id="IPR007373">
    <property type="entry name" value="Thiamin_PyroPKinase_B1-bd"/>
</dbReference>
<name>A0AAX4PKQ0_9CHLO</name>
<dbReference type="NCBIfam" id="TIGR01378">
    <property type="entry name" value="thi_PPkinase"/>
    <property type="match status" value="1"/>
</dbReference>
<dbReference type="InterPro" id="IPR036759">
    <property type="entry name" value="TPK_catalytic_sf"/>
</dbReference>
<protein>
    <recommendedName>
        <fullName evidence="1">thiamine diphosphokinase</fullName>
        <ecNumber evidence="1">2.7.6.2</ecNumber>
    </recommendedName>
</protein>
<keyword evidence="3" id="KW-0547">Nucleotide-binding</keyword>
<dbReference type="InterPro" id="IPR036371">
    <property type="entry name" value="TPK_B1-bd_sf"/>
</dbReference>
<accession>A0AAX4PKQ0</accession>
<dbReference type="CDD" id="cd07995">
    <property type="entry name" value="TPK"/>
    <property type="match status" value="1"/>
</dbReference>
<dbReference type="EC" id="2.7.6.2" evidence="1"/>
<keyword evidence="2" id="KW-0808">Transferase</keyword>
<organism evidence="8 9">
    <name type="scientific">Chloropicon roscoffensis</name>
    <dbReference type="NCBI Taxonomy" id="1461544"/>
    <lineage>
        <taxon>Eukaryota</taxon>
        <taxon>Viridiplantae</taxon>
        <taxon>Chlorophyta</taxon>
        <taxon>Chloropicophyceae</taxon>
        <taxon>Chloropicales</taxon>
        <taxon>Chloropicaceae</taxon>
        <taxon>Chloropicon</taxon>
    </lineage>
</organism>
<evidence type="ECO:0000256" key="2">
    <source>
        <dbReference type="ARBA" id="ARBA00022679"/>
    </source>
</evidence>
<dbReference type="Pfam" id="PF04265">
    <property type="entry name" value="TPK_B1_binding"/>
    <property type="match status" value="1"/>
</dbReference>
<evidence type="ECO:0000256" key="5">
    <source>
        <dbReference type="ARBA" id="ARBA00022840"/>
    </source>
</evidence>
<dbReference type="PANTHER" id="PTHR13622:SF8">
    <property type="entry name" value="THIAMIN PYROPHOSPHOKINASE 1"/>
    <property type="match status" value="1"/>
</dbReference>
<keyword evidence="4" id="KW-0418">Kinase</keyword>
<dbReference type="GO" id="GO:0016301">
    <property type="term" value="F:kinase activity"/>
    <property type="evidence" value="ECO:0007669"/>
    <property type="project" value="UniProtKB-KW"/>
</dbReference>
<evidence type="ECO:0000256" key="3">
    <source>
        <dbReference type="ARBA" id="ARBA00022741"/>
    </source>
</evidence>
<keyword evidence="9" id="KW-1185">Reference proteome</keyword>
<dbReference type="PANTHER" id="PTHR13622">
    <property type="entry name" value="THIAMIN PYROPHOSPHOKINASE"/>
    <property type="match status" value="1"/>
</dbReference>
<dbReference type="SMART" id="SM00983">
    <property type="entry name" value="TPK_B1_binding"/>
    <property type="match status" value="1"/>
</dbReference>
<keyword evidence="5" id="KW-0067">ATP-binding</keyword>
<dbReference type="GO" id="GO:0030975">
    <property type="term" value="F:thiamine binding"/>
    <property type="evidence" value="ECO:0007669"/>
    <property type="project" value="InterPro"/>
</dbReference>
<reference evidence="8 9" key="1">
    <citation type="submission" date="2024-03" db="EMBL/GenBank/DDBJ databases">
        <title>Complete genome sequence of the green alga Chloropicon roscoffensis RCC1871.</title>
        <authorList>
            <person name="Lemieux C."/>
            <person name="Pombert J.-F."/>
            <person name="Otis C."/>
            <person name="Turmel M."/>
        </authorList>
    </citation>
    <scope>NUCLEOTIDE SEQUENCE [LARGE SCALE GENOMIC DNA]</scope>
    <source>
        <strain evidence="8 9">RCC1871</strain>
    </source>
</reference>
<dbReference type="Pfam" id="PF04263">
    <property type="entry name" value="TPK_catalytic"/>
    <property type="match status" value="1"/>
</dbReference>
<dbReference type="Proteomes" id="UP001472866">
    <property type="component" value="Chromosome 15"/>
</dbReference>
<evidence type="ECO:0000313" key="9">
    <source>
        <dbReference type="Proteomes" id="UP001472866"/>
    </source>
</evidence>